<proteinExistence type="predicted"/>
<dbReference type="EMBL" id="JAESDN010000003">
    <property type="protein sequence ID" value="KAG7053165.1"/>
    <property type="molecule type" value="Genomic_DNA"/>
</dbReference>
<feature type="compositionally biased region" description="Basic and acidic residues" evidence="1">
    <location>
        <begin position="35"/>
        <end position="45"/>
    </location>
</feature>
<reference evidence="2" key="1">
    <citation type="submission" date="2021-05" db="EMBL/GenBank/DDBJ databases">
        <title>Comparative genomics of three Colletotrichum scovillei strains and genetic complementation revealed genes involved fungal growth and virulence on chili pepper.</title>
        <authorList>
            <person name="Hsieh D.-K."/>
            <person name="Chuang S.-C."/>
            <person name="Chen C.-Y."/>
            <person name="Chao Y.-T."/>
            <person name="Lu M.-Y.J."/>
            <person name="Lee M.-H."/>
            <person name="Shih M.-C."/>
        </authorList>
    </citation>
    <scope>NUCLEOTIDE SEQUENCE</scope>
    <source>
        <strain evidence="2">Coll-153</strain>
    </source>
</reference>
<dbReference type="Proteomes" id="UP000699042">
    <property type="component" value="Unassembled WGS sequence"/>
</dbReference>
<evidence type="ECO:0000256" key="1">
    <source>
        <dbReference type="SAM" id="MobiDB-lite"/>
    </source>
</evidence>
<dbReference type="AlphaFoldDB" id="A0A9P7R9Z4"/>
<protein>
    <submittedName>
        <fullName evidence="2">Uncharacterized protein</fullName>
    </submittedName>
</protein>
<feature type="compositionally biased region" description="Polar residues" evidence="1">
    <location>
        <begin position="1"/>
        <end position="12"/>
    </location>
</feature>
<sequence>MQDGSHCNQTPAASVHRARENTVVAAPNPTAPSRVGRERTKDEPRAYNVSVSHALDSSSSP</sequence>
<keyword evidence="3" id="KW-1185">Reference proteome</keyword>
<comment type="caution">
    <text evidence="2">The sequence shown here is derived from an EMBL/GenBank/DDBJ whole genome shotgun (WGS) entry which is preliminary data.</text>
</comment>
<evidence type="ECO:0000313" key="2">
    <source>
        <dbReference type="EMBL" id="KAG7053165.1"/>
    </source>
</evidence>
<feature type="compositionally biased region" description="Low complexity" evidence="1">
    <location>
        <begin position="50"/>
        <end position="61"/>
    </location>
</feature>
<organism evidence="2 3">
    <name type="scientific">Colletotrichum scovillei</name>
    <dbReference type="NCBI Taxonomy" id="1209932"/>
    <lineage>
        <taxon>Eukaryota</taxon>
        <taxon>Fungi</taxon>
        <taxon>Dikarya</taxon>
        <taxon>Ascomycota</taxon>
        <taxon>Pezizomycotina</taxon>
        <taxon>Sordariomycetes</taxon>
        <taxon>Hypocreomycetidae</taxon>
        <taxon>Glomerellales</taxon>
        <taxon>Glomerellaceae</taxon>
        <taxon>Colletotrichum</taxon>
        <taxon>Colletotrichum acutatum species complex</taxon>
    </lineage>
</organism>
<name>A0A9P7R9Z4_9PEZI</name>
<evidence type="ECO:0000313" key="3">
    <source>
        <dbReference type="Proteomes" id="UP000699042"/>
    </source>
</evidence>
<accession>A0A9P7R9Z4</accession>
<gene>
    <name evidence="2" type="ORF">JMJ77_000256</name>
</gene>
<feature type="region of interest" description="Disordered" evidence="1">
    <location>
        <begin position="1"/>
        <end position="61"/>
    </location>
</feature>